<evidence type="ECO:0000313" key="12">
    <source>
        <dbReference type="Proteomes" id="UP000514754"/>
    </source>
</evidence>
<evidence type="ECO:0000313" key="10">
    <source>
        <dbReference type="EMBL" id="MBL6202439.1"/>
    </source>
</evidence>
<evidence type="ECO:0000256" key="4">
    <source>
        <dbReference type="ARBA" id="ARBA00023263"/>
    </source>
</evidence>
<evidence type="ECO:0000256" key="5">
    <source>
        <dbReference type="SAM" id="SignalP"/>
    </source>
</evidence>
<dbReference type="InterPro" id="IPR036937">
    <property type="entry name" value="Adhesion_dom_fimbrial_sf"/>
</dbReference>
<dbReference type="PANTHER" id="PTHR33420">
    <property type="entry name" value="FIMBRIAL SUBUNIT ELFA-RELATED"/>
    <property type="match status" value="1"/>
</dbReference>
<dbReference type="PANTHER" id="PTHR33420:SF12">
    <property type="entry name" value="FIMBRIN-LIKE PROTEIN FIMI-RELATED"/>
    <property type="match status" value="1"/>
</dbReference>
<dbReference type="Proteomes" id="UP000534496">
    <property type="component" value="Unassembled WGS sequence"/>
</dbReference>
<dbReference type="InterPro" id="IPR008966">
    <property type="entry name" value="Adhesion_dom_sf"/>
</dbReference>
<feature type="signal peptide" evidence="5">
    <location>
        <begin position="1"/>
        <end position="28"/>
    </location>
</feature>
<reference evidence="8 13" key="2">
    <citation type="submission" date="2020-02" db="EMBL/GenBank/DDBJ databases">
        <authorList>
            <consortium name="PulseNet: The National Subtyping Network for Foodborne Disease Surveillance"/>
            <person name="Tarr C.L."/>
            <person name="Trees E."/>
            <person name="Katz L.S."/>
            <person name="Carleton-Romer H.A."/>
            <person name="Stroika S."/>
            <person name="Kucerova Z."/>
            <person name="Roache K.F."/>
            <person name="Sabol A.L."/>
            <person name="Besser J."/>
            <person name="Gerner-Smidt P."/>
        </authorList>
    </citation>
    <scope>NUCLEOTIDE SEQUENCE [LARGE SCALE GENOMIC DNA]</scope>
    <source>
        <strain evidence="8 13">PNUSAE005278</strain>
    </source>
</reference>
<dbReference type="Gene3D" id="2.60.40.1090">
    <property type="entry name" value="Fimbrial-type adhesion domain"/>
    <property type="match status" value="1"/>
</dbReference>
<name>A0A0L6XZD5_ECOLX</name>
<dbReference type="GO" id="GO:0009289">
    <property type="term" value="C:pilus"/>
    <property type="evidence" value="ECO:0007669"/>
    <property type="project" value="UniProtKB-SubCell"/>
</dbReference>
<comment type="subcellular location">
    <subcellularLocation>
        <location evidence="1">Fimbrium</location>
    </subcellularLocation>
</comment>
<dbReference type="AlphaFoldDB" id="A0A0L6XZD5"/>
<evidence type="ECO:0000313" key="13">
    <source>
        <dbReference type="Proteomes" id="UP000524010"/>
    </source>
</evidence>
<reference evidence="11 12" key="3">
    <citation type="submission" date="2020-06" db="EMBL/GenBank/DDBJ databases">
        <title>REHAB project genomes.</title>
        <authorList>
            <person name="Shaw L.P."/>
        </authorList>
    </citation>
    <scope>NUCLEOTIDE SEQUENCE [LARGE SCALE GENOMIC DNA]</scope>
    <source>
        <strain evidence="11 12">RHB10-C12</strain>
    </source>
</reference>
<dbReference type="EMBL" id="AASRHK010000002">
    <property type="protein sequence ID" value="EFF8952390.1"/>
    <property type="molecule type" value="Genomic_DNA"/>
</dbReference>
<evidence type="ECO:0000313" key="8">
    <source>
        <dbReference type="EMBL" id="EFF8952390.1"/>
    </source>
</evidence>
<feature type="chain" id="PRO_5005570008" evidence="5">
    <location>
        <begin position="29"/>
        <end position="370"/>
    </location>
</feature>
<dbReference type="Proteomes" id="UP000514754">
    <property type="component" value="Chromosome"/>
</dbReference>
<dbReference type="GeneID" id="75170035"/>
<proteinExistence type="inferred from homology"/>
<feature type="domain" description="Fimbrial-type adhesion" evidence="6">
    <location>
        <begin position="239"/>
        <end position="369"/>
    </location>
</feature>
<dbReference type="Proteomes" id="UP000524010">
    <property type="component" value="Unassembled WGS sequence"/>
</dbReference>
<keyword evidence="4" id="KW-0281">Fimbrium</keyword>
<dbReference type="InterPro" id="IPR000259">
    <property type="entry name" value="Adhesion_dom_fimbrial"/>
</dbReference>
<evidence type="ECO:0000313" key="14">
    <source>
        <dbReference type="Proteomes" id="UP000534496"/>
    </source>
</evidence>
<dbReference type="EMBL" id="AASVQO010000003">
    <property type="protein sequence ID" value="EFH3672579.1"/>
    <property type="molecule type" value="Genomic_DNA"/>
</dbReference>
<keyword evidence="3 5" id="KW-0732">Signal</keyword>
<reference evidence="10" key="4">
    <citation type="submission" date="2021-01" db="EMBL/GenBank/DDBJ databases">
        <title>Genomes of Escherichia coli STEC strains from raw meat-based diets for companion animals.</title>
        <authorList>
            <person name="Stevens M.J.A."/>
            <person name="Stephan R."/>
        </authorList>
    </citation>
    <scope>NUCLEOTIDE SEQUENCE</scope>
    <source>
        <strain evidence="10">ATC7-7</strain>
    </source>
</reference>
<evidence type="ECO:0000313" key="15">
    <source>
        <dbReference type="Proteomes" id="UP001190091"/>
    </source>
</evidence>
<accession>A0A0L6XZD5</accession>
<evidence type="ECO:0000259" key="6">
    <source>
        <dbReference type="Pfam" id="PF00419"/>
    </source>
</evidence>
<dbReference type="InterPro" id="IPR050263">
    <property type="entry name" value="Bact_Fimbrial_Adh_Pro"/>
</dbReference>
<dbReference type="Proteomes" id="UP000655659">
    <property type="component" value="Unassembled WGS sequence"/>
</dbReference>
<protein>
    <submittedName>
        <fullName evidence="7">Fimbrial protein</fullName>
    </submittedName>
</protein>
<dbReference type="Pfam" id="PF00419">
    <property type="entry name" value="Fimbrial"/>
    <property type="match status" value="1"/>
</dbReference>
<comment type="similarity">
    <text evidence="2">Belongs to the fimbrial protein family.</text>
</comment>
<dbReference type="Proteomes" id="UP001190091">
    <property type="component" value="Unassembled WGS sequence"/>
</dbReference>
<gene>
    <name evidence="8" type="ORF">BTB68_000272</name>
    <name evidence="9" type="ORF">F9461_04985</name>
    <name evidence="7" type="ORF">FGAF848_50710</name>
    <name evidence="11" type="ORF">HVW43_11920</name>
    <name evidence="10" type="ORF">JNA68_04360</name>
</gene>
<dbReference type="RefSeq" id="WP_023155106.1">
    <property type="nucleotide sequence ID" value="NZ_BFMA01000027.1"/>
</dbReference>
<evidence type="ECO:0000313" key="7">
    <source>
        <dbReference type="EMBL" id="CAK1217372.1"/>
    </source>
</evidence>
<evidence type="ECO:0000256" key="3">
    <source>
        <dbReference type="ARBA" id="ARBA00022729"/>
    </source>
</evidence>
<dbReference type="EMBL" id="CAUZHL010000008">
    <property type="protein sequence ID" value="CAK1217372.1"/>
    <property type="molecule type" value="Genomic_DNA"/>
</dbReference>
<dbReference type="EMBL" id="JAETYU010000004">
    <property type="protein sequence ID" value="MBL6202439.1"/>
    <property type="molecule type" value="Genomic_DNA"/>
</dbReference>
<sequence>MQRKGNRLLIQLCSAILLFFTTSWYALANECYIERNAEGPYEMVITSKPFSIPTRMVTAPEEIAFATWDVHIDLRGDKIGCKSLGSDTSSVHFVNYADADLLSTYTTTNGFALLKTTVPGVVYSVELVCVSCGAAEELDLYLPAQSGADNHTGNAGNKWAYEYSDDSWYLRFRFFTTPEFKPQTGVSEGYAKPGRIASWYIGNTDQPWINFYVKDTSVHFYVDEPTCQTVALAQDLGNVSGNQVTLGNSYVSEVKNGLTREIPFSIRAEYCYASKITVKLKAANKPSDATLVGKTTGSASGVAVKVHSTYENSKVLLKADGSNSVEYNFAIWVNNLLNLPFTAQLVPDGSGNAVGVGTFSGNATFSFTYE</sequence>
<organism evidence="7 15">
    <name type="scientific">Escherichia coli</name>
    <dbReference type="NCBI Taxonomy" id="562"/>
    <lineage>
        <taxon>Bacteria</taxon>
        <taxon>Pseudomonadati</taxon>
        <taxon>Pseudomonadota</taxon>
        <taxon>Gammaproteobacteria</taxon>
        <taxon>Enterobacterales</taxon>
        <taxon>Enterobacteriaceae</taxon>
        <taxon>Escherichia</taxon>
    </lineage>
</organism>
<dbReference type="EMBL" id="CP057906">
    <property type="protein sequence ID" value="QMO40967.1"/>
    <property type="molecule type" value="Genomic_DNA"/>
</dbReference>
<reference evidence="7" key="5">
    <citation type="submission" date="2023-10" db="EMBL/GenBank/DDBJ databases">
        <authorList>
            <person name="Leclercq S."/>
        </authorList>
    </citation>
    <scope>NUCLEOTIDE SEQUENCE</scope>
    <source>
        <strain evidence="7">F848</strain>
    </source>
</reference>
<dbReference type="SUPFAM" id="SSF49401">
    <property type="entry name" value="Bacterial adhesins"/>
    <property type="match status" value="1"/>
</dbReference>
<reference evidence="9 14" key="1">
    <citation type="submission" date="2019-12" db="EMBL/GenBank/DDBJ databases">
        <authorList>
            <consortium name="NARMS: The National Antimicrobial Resistance Monitoring System"/>
        </authorList>
    </citation>
    <scope>NUCLEOTIDE SEQUENCE [LARGE SCALE GENOMIC DNA]</scope>
    <source>
        <strain evidence="9 14">CVM N19EC0189</strain>
    </source>
</reference>
<evidence type="ECO:0000256" key="1">
    <source>
        <dbReference type="ARBA" id="ARBA00004561"/>
    </source>
</evidence>
<evidence type="ECO:0000313" key="9">
    <source>
        <dbReference type="EMBL" id="EFH3672579.1"/>
    </source>
</evidence>
<evidence type="ECO:0000256" key="2">
    <source>
        <dbReference type="ARBA" id="ARBA00006671"/>
    </source>
</evidence>
<dbReference type="GO" id="GO:0043709">
    <property type="term" value="P:cell adhesion involved in single-species biofilm formation"/>
    <property type="evidence" value="ECO:0007669"/>
    <property type="project" value="TreeGrafter"/>
</dbReference>
<evidence type="ECO:0000313" key="11">
    <source>
        <dbReference type="EMBL" id="QMO40967.1"/>
    </source>
</evidence>